<reference evidence="1" key="1">
    <citation type="submission" date="2018-05" db="EMBL/GenBank/DDBJ databases">
        <authorList>
            <person name="Lanie J.A."/>
            <person name="Ng W.-L."/>
            <person name="Kazmierczak K.M."/>
            <person name="Andrzejewski T.M."/>
            <person name="Davidsen T.M."/>
            <person name="Wayne K.J."/>
            <person name="Tettelin H."/>
            <person name="Glass J.I."/>
            <person name="Rusch D."/>
            <person name="Podicherti R."/>
            <person name="Tsui H.-C.T."/>
            <person name="Winkler M.E."/>
        </authorList>
    </citation>
    <scope>NUCLEOTIDE SEQUENCE</scope>
</reference>
<name>A0A383B4K9_9ZZZZ</name>
<feature type="non-terminal residue" evidence="1">
    <location>
        <position position="36"/>
    </location>
</feature>
<organism evidence="1">
    <name type="scientific">marine metagenome</name>
    <dbReference type="NCBI Taxonomy" id="408172"/>
    <lineage>
        <taxon>unclassified sequences</taxon>
        <taxon>metagenomes</taxon>
        <taxon>ecological metagenomes</taxon>
    </lineage>
</organism>
<gene>
    <name evidence="1" type="ORF">METZ01_LOCUS467209</name>
</gene>
<sequence>MIIARAILNLEKTKKEIYAGNPWVNHRAEVKNYFLR</sequence>
<accession>A0A383B4K9</accession>
<dbReference type="AlphaFoldDB" id="A0A383B4K9"/>
<dbReference type="EMBL" id="UINC01197065">
    <property type="protein sequence ID" value="SVE14355.1"/>
    <property type="molecule type" value="Genomic_DNA"/>
</dbReference>
<proteinExistence type="predicted"/>
<protein>
    <submittedName>
        <fullName evidence="1">Uncharacterized protein</fullName>
    </submittedName>
</protein>
<evidence type="ECO:0000313" key="1">
    <source>
        <dbReference type="EMBL" id="SVE14355.1"/>
    </source>
</evidence>